<evidence type="ECO:0000259" key="1">
    <source>
        <dbReference type="Pfam" id="PF01471"/>
    </source>
</evidence>
<dbReference type="PROSITE" id="PS51318">
    <property type="entry name" value="TAT"/>
    <property type="match status" value="1"/>
</dbReference>
<dbReference type="Gene3D" id="1.10.101.10">
    <property type="entry name" value="PGBD-like superfamily/PGBD"/>
    <property type="match status" value="2"/>
</dbReference>
<sequence>MGISRRTLQRFVALCLIAGALPFVPQSSPPVAQAAGLPPLGVVIRGHGNGHGRGMSQYGALGWATKLGATWETILNFYYGGSGRLLTTLTDVDARSIPAGGMTVRLQTMDGKQTAVVSDNLTASWAGKSQNYGALVARMVSKNVYDVYASPTATCAADKDSPSGFTLIGDNVKGPIDFVTTASGIPTAVAPADLIGLCEPATSSYKARIRYYRGLIRATPDGNGNKRTVNLVATESYIRGVVPRESPAGWGDIAGGLGMHALRAQAVAARSYSLSESRYSWAKTCDTQDCQVYLGAALRTVGSKTVSLLEDARTDRAIAETANYVMKDSNNTIVRTEFTSSNGGRTASGQFLAQIDNGDLIADAALQSWTRLVSAASIQAKYPSIGVFLSATTVHDGLGGDWNGYTTSVVITGTAGSVTRTGWQFRGDFDLYAPWYEVFPVDAPDPAAAPVGSILLVGDSVSEMIADEFAKVVTPAYPLMNYQACAGRGMAGADCLFTVAPPQLDLDGVGVVNTSATPAIAIVALGYNDDPNVYEAEVQQMMAALTAKGIQRIIFVNMSTRATSRNYAKANAALLTAAANPAVTVLDWNAASSAPNQWRWFDNTSLCCWVHLSTSGQTEFALFLRQQLDAMRAQGLLPVTAAAVAVLPGLPLRKTNQGVMVTTVQKKLNTLLGLKGVKKLSTDGQYGSGTSRAVKTFQTQVALPVTGIVDRATWDALGLAGRTDLAILKSGSRHPSVRSIQQALAKVLKKKIAKSDSFSSSLTNDVKTFQKRAGLKASGRVGPSTWAALMAAAALS</sequence>
<dbReference type="SUPFAM" id="SSF52266">
    <property type="entry name" value="SGNH hydrolase"/>
    <property type="match status" value="1"/>
</dbReference>
<feature type="domain" description="Sporulation stage II protein D amidase enhancer LytB N-terminal" evidence="2">
    <location>
        <begin position="224"/>
        <end position="326"/>
    </location>
</feature>
<feature type="domain" description="Peptidoglycan binding-like" evidence="1">
    <location>
        <begin position="659"/>
        <end position="717"/>
    </location>
</feature>
<dbReference type="AlphaFoldDB" id="A0A6J6E012"/>
<dbReference type="Gene3D" id="3.40.50.1110">
    <property type="entry name" value="SGNH hydrolase"/>
    <property type="match status" value="1"/>
</dbReference>
<evidence type="ECO:0000313" key="3">
    <source>
        <dbReference type="EMBL" id="CAB4568629.1"/>
    </source>
</evidence>
<dbReference type="SUPFAM" id="SSF47090">
    <property type="entry name" value="PGBD-like"/>
    <property type="match status" value="2"/>
</dbReference>
<dbReference type="InterPro" id="IPR002477">
    <property type="entry name" value="Peptidoglycan-bd-like"/>
</dbReference>
<name>A0A6J6E012_9ZZZZ</name>
<dbReference type="InterPro" id="IPR013693">
    <property type="entry name" value="SpoIID/LytB_N"/>
</dbReference>
<evidence type="ECO:0000259" key="2">
    <source>
        <dbReference type="Pfam" id="PF08486"/>
    </source>
</evidence>
<dbReference type="Pfam" id="PF08486">
    <property type="entry name" value="SpoIID"/>
    <property type="match status" value="1"/>
</dbReference>
<feature type="domain" description="Peptidoglycan binding-like" evidence="1">
    <location>
        <begin position="733"/>
        <end position="789"/>
    </location>
</feature>
<dbReference type="InterPro" id="IPR036514">
    <property type="entry name" value="SGNH_hydro_sf"/>
</dbReference>
<organism evidence="3">
    <name type="scientific">freshwater metagenome</name>
    <dbReference type="NCBI Taxonomy" id="449393"/>
    <lineage>
        <taxon>unclassified sequences</taxon>
        <taxon>metagenomes</taxon>
        <taxon>ecological metagenomes</taxon>
    </lineage>
</organism>
<dbReference type="InterPro" id="IPR006311">
    <property type="entry name" value="TAT_signal"/>
</dbReference>
<gene>
    <name evidence="3" type="ORF">UFOPK1619_00800</name>
</gene>
<protein>
    <submittedName>
        <fullName evidence="3">Unannotated protein</fullName>
    </submittedName>
</protein>
<proteinExistence type="predicted"/>
<dbReference type="InterPro" id="IPR036366">
    <property type="entry name" value="PGBDSf"/>
</dbReference>
<dbReference type="EMBL" id="CAEZTI010000157">
    <property type="protein sequence ID" value="CAB4568629.1"/>
    <property type="molecule type" value="Genomic_DNA"/>
</dbReference>
<reference evidence="3" key="1">
    <citation type="submission" date="2020-05" db="EMBL/GenBank/DDBJ databases">
        <authorList>
            <person name="Chiriac C."/>
            <person name="Salcher M."/>
            <person name="Ghai R."/>
            <person name="Kavagutti S V."/>
        </authorList>
    </citation>
    <scope>NUCLEOTIDE SEQUENCE</scope>
</reference>
<dbReference type="Pfam" id="PF01471">
    <property type="entry name" value="PG_binding_1"/>
    <property type="match status" value="2"/>
</dbReference>
<accession>A0A6J6E012</accession>
<dbReference type="InterPro" id="IPR036365">
    <property type="entry name" value="PGBD-like_sf"/>
</dbReference>